<dbReference type="CDD" id="cd00590">
    <property type="entry name" value="RRM_SF"/>
    <property type="match status" value="1"/>
</dbReference>
<dbReference type="InParanoid" id="A0A2P6N1T6"/>
<dbReference type="InterPro" id="IPR059164">
    <property type="entry name" value="HAT_PRP39_C"/>
</dbReference>
<dbReference type="GO" id="GO:0003723">
    <property type="term" value="F:RNA binding"/>
    <property type="evidence" value="ECO:0007669"/>
    <property type="project" value="UniProtKB-UniRule"/>
</dbReference>
<proteinExistence type="predicted"/>
<dbReference type="Gene3D" id="1.25.40.10">
    <property type="entry name" value="Tetratricopeptide repeat domain"/>
    <property type="match status" value="2"/>
</dbReference>
<organism evidence="9 10">
    <name type="scientific">Planoprotostelium fungivorum</name>
    <dbReference type="NCBI Taxonomy" id="1890364"/>
    <lineage>
        <taxon>Eukaryota</taxon>
        <taxon>Amoebozoa</taxon>
        <taxon>Evosea</taxon>
        <taxon>Variosea</taxon>
        <taxon>Cavosteliida</taxon>
        <taxon>Cavosteliaceae</taxon>
        <taxon>Planoprotostelium</taxon>
    </lineage>
</organism>
<evidence type="ECO:0000256" key="1">
    <source>
        <dbReference type="ARBA" id="ARBA00004123"/>
    </source>
</evidence>
<dbReference type="STRING" id="1890364.A0A2P6N1T6"/>
<keyword evidence="6" id="KW-0694">RNA-binding</keyword>
<dbReference type="EMBL" id="MDYQ01000250">
    <property type="protein sequence ID" value="PRP77924.1"/>
    <property type="molecule type" value="Genomic_DNA"/>
</dbReference>
<keyword evidence="3" id="KW-0677">Repeat</keyword>
<evidence type="ECO:0000256" key="2">
    <source>
        <dbReference type="ARBA" id="ARBA00022664"/>
    </source>
</evidence>
<protein>
    <submittedName>
        <fullName evidence="9">Squamous cell carcinoma antigen recognized by T-cells 3-like isoform 2</fullName>
    </submittedName>
</protein>
<dbReference type="PROSITE" id="PS50102">
    <property type="entry name" value="RRM"/>
    <property type="match status" value="2"/>
</dbReference>
<dbReference type="PANTHER" id="PTHR17204:SF25">
    <property type="entry name" value="RRM DOMAIN-CONTAINING PROTEIN"/>
    <property type="match status" value="1"/>
</dbReference>
<dbReference type="Pfam" id="PF00076">
    <property type="entry name" value="RRM_1"/>
    <property type="match status" value="2"/>
</dbReference>
<dbReference type="PANTHER" id="PTHR17204">
    <property type="entry name" value="PRE-MRNA PROCESSING PROTEIN PRP39-RELATED"/>
    <property type="match status" value="1"/>
</dbReference>
<dbReference type="Gene3D" id="3.30.70.330">
    <property type="match status" value="2"/>
</dbReference>
<evidence type="ECO:0000256" key="3">
    <source>
        <dbReference type="ARBA" id="ARBA00022737"/>
    </source>
</evidence>
<evidence type="ECO:0000256" key="5">
    <source>
        <dbReference type="ARBA" id="ARBA00023242"/>
    </source>
</evidence>
<comment type="caution">
    <text evidence="9">The sequence shown here is derived from an EMBL/GenBank/DDBJ whole genome shotgun (WGS) entry which is preliminary data.</text>
</comment>
<dbReference type="AlphaFoldDB" id="A0A2P6N1T6"/>
<feature type="domain" description="RRM" evidence="8">
    <location>
        <begin position="604"/>
        <end position="690"/>
    </location>
</feature>
<comment type="subcellular location">
    <subcellularLocation>
        <location evidence="1">Nucleus</location>
    </subcellularLocation>
</comment>
<feature type="region of interest" description="Disordered" evidence="7">
    <location>
        <begin position="557"/>
        <end position="598"/>
    </location>
</feature>
<keyword evidence="4" id="KW-0508">mRNA splicing</keyword>
<dbReference type="InterPro" id="IPR011990">
    <property type="entry name" value="TPR-like_helical_dom_sf"/>
</dbReference>
<feature type="region of interest" description="Disordered" evidence="7">
    <location>
        <begin position="1"/>
        <end position="47"/>
    </location>
</feature>
<dbReference type="SUPFAM" id="SSF54928">
    <property type="entry name" value="RNA-binding domain, RBD"/>
    <property type="match status" value="2"/>
</dbReference>
<keyword evidence="10" id="KW-1185">Reference proteome</keyword>
<keyword evidence="5" id="KW-0539">Nucleus</keyword>
<keyword evidence="2" id="KW-0507">mRNA processing</keyword>
<dbReference type="OrthoDB" id="360390at2759"/>
<evidence type="ECO:0000256" key="7">
    <source>
        <dbReference type="SAM" id="MobiDB-lite"/>
    </source>
</evidence>
<sequence>MSDNEDRMEEEQPKSDPIDASSDDDSSSSDSDDDQAQEPVDDGKLDRIELRVQANPSDITLHAEYIEELRKAREFTRLRTAREDLFSRLPLPKEQSLQWIEDESSIASSLEEKKAVMKVYEKALYDFDHVDLWLAYANYIITEIDDKDIITEALNRTLAHVGRHATKGHAAWDLYRSWRKSCMEEATEEREKNELKSRVTSLYRSQLLIPSSHHAQLCDEFSAWLSQNNEKEVKGDQKDKDKATERWKQMQSHESLIADTEEEQEDVEYAKVSEWLQYLDWAEKYLFQDIQLITSLFERALIIYPTYADLWIRYIDLVIRSLSVEDVVLTLHRRAMRSCPWSGVIVASYFRSLEEFKKEQEIEDTYNKIYQSVSLSGDTEWSAYFSAYIDYLRRKLPRGEDLTSSTSAEVIERMRTVYNDAITTLTSFYPQSNEPASLMKYMTRFEAYHVKDAEKSRKIYEELLTKEGGVASTWLLAIEIETHSPIAETKPLMSLLKRGSTFVRDDPQTIWNHWLVRERLEGTLQDWRNASETIGKKRDELNRQYIISALKVEGAARAKKEKKEKKNKEEKERKKRKIEEREEQKKEETQVKKRKQNESELHELTAFITGLPHAMKPEEVEQLFVPFGEIKEVRLMRDKDKLLTSGKHLYQNKGFGYIEFEQESSVQASITGLHETLVQGKKVKVTKARAPTSTLRERHPERDSQHSNTVFISQVHPSSACTEDNLRKLFGGCGDIKHVRVVFDRVTKQPKGFAFVDFENEEGVKEAVRLNDTQPEFCDPESRIRIAKSDPSRAQNLNSVPAKNSSAGTAVPPPDPNEPAPLMRNQRPRSLMLPKGKAAGATQRPKLGLAAAAATQKKEGEGNKSNEDFRNFDPTVSLYWNILRLDLATRFENKWEVMTLSAITRAEIEKCQIMRGSKMDGYNPIDSSQGQEWIVFDFYRAIFWSSDRKLIAYTDR</sequence>
<reference evidence="9 10" key="1">
    <citation type="journal article" date="2018" name="Genome Biol. Evol.">
        <title>Multiple Roots of Fruiting Body Formation in Amoebozoa.</title>
        <authorList>
            <person name="Hillmann F."/>
            <person name="Forbes G."/>
            <person name="Novohradska S."/>
            <person name="Ferling I."/>
            <person name="Riege K."/>
            <person name="Groth M."/>
            <person name="Westermann M."/>
            <person name="Marz M."/>
            <person name="Spaller T."/>
            <person name="Winckler T."/>
            <person name="Schaap P."/>
            <person name="Glockner G."/>
        </authorList>
    </citation>
    <scope>NUCLEOTIDE SEQUENCE [LARGE SCALE GENOMIC DNA]</scope>
    <source>
        <strain evidence="9 10">Jena</strain>
    </source>
</reference>
<accession>A0A2P6N1T6</accession>
<evidence type="ECO:0000256" key="6">
    <source>
        <dbReference type="PROSITE-ProRule" id="PRU00176"/>
    </source>
</evidence>
<dbReference type="InterPro" id="IPR035979">
    <property type="entry name" value="RBD_domain_sf"/>
</dbReference>
<gene>
    <name evidence="9" type="ORF">PROFUN_08458</name>
</gene>
<dbReference type="InterPro" id="IPR003107">
    <property type="entry name" value="HAT"/>
</dbReference>
<dbReference type="Pfam" id="PF23240">
    <property type="entry name" value="HAT_PRP39_N"/>
    <property type="match status" value="1"/>
</dbReference>
<dbReference type="InterPro" id="IPR012677">
    <property type="entry name" value="Nucleotide-bd_a/b_plait_sf"/>
</dbReference>
<evidence type="ECO:0000313" key="9">
    <source>
        <dbReference type="EMBL" id="PRP77924.1"/>
    </source>
</evidence>
<dbReference type="GO" id="GO:0006397">
    <property type="term" value="P:mRNA processing"/>
    <property type="evidence" value="ECO:0007669"/>
    <property type="project" value="UniProtKB-KW"/>
</dbReference>
<feature type="compositionally biased region" description="Basic and acidic residues" evidence="7">
    <location>
        <begin position="564"/>
        <end position="598"/>
    </location>
</feature>
<dbReference type="InterPro" id="IPR000504">
    <property type="entry name" value="RRM_dom"/>
</dbReference>
<evidence type="ECO:0000256" key="4">
    <source>
        <dbReference type="ARBA" id="ARBA00023187"/>
    </source>
</evidence>
<evidence type="ECO:0000313" key="10">
    <source>
        <dbReference type="Proteomes" id="UP000241769"/>
    </source>
</evidence>
<dbReference type="GO" id="GO:0005634">
    <property type="term" value="C:nucleus"/>
    <property type="evidence" value="ECO:0007669"/>
    <property type="project" value="UniProtKB-SubCell"/>
</dbReference>
<dbReference type="Pfam" id="PF23241">
    <property type="entry name" value="HAT_PRP39_C"/>
    <property type="match status" value="1"/>
</dbReference>
<feature type="compositionally biased region" description="Polar residues" evidence="7">
    <location>
        <begin position="792"/>
        <end position="808"/>
    </location>
</feature>
<dbReference type="FunCoup" id="A0A2P6N1T6">
    <property type="interactions" value="698"/>
</dbReference>
<feature type="region of interest" description="Disordered" evidence="7">
    <location>
        <begin position="788"/>
        <end position="824"/>
    </location>
</feature>
<feature type="compositionally biased region" description="Acidic residues" evidence="7">
    <location>
        <begin position="21"/>
        <end position="40"/>
    </location>
</feature>
<feature type="domain" description="RRM" evidence="8">
    <location>
        <begin position="708"/>
        <end position="791"/>
    </location>
</feature>
<name>A0A2P6N1T6_9EUKA</name>
<dbReference type="SMART" id="SM00386">
    <property type="entry name" value="HAT"/>
    <property type="match status" value="3"/>
</dbReference>
<dbReference type="GO" id="GO:0008380">
    <property type="term" value="P:RNA splicing"/>
    <property type="evidence" value="ECO:0007669"/>
    <property type="project" value="UniProtKB-KW"/>
</dbReference>
<dbReference type="SMART" id="SM00360">
    <property type="entry name" value="RRM"/>
    <property type="match status" value="2"/>
</dbReference>
<dbReference type="Proteomes" id="UP000241769">
    <property type="component" value="Unassembled WGS sequence"/>
</dbReference>
<dbReference type="SUPFAM" id="SSF48452">
    <property type="entry name" value="TPR-like"/>
    <property type="match status" value="1"/>
</dbReference>
<evidence type="ECO:0000259" key="8">
    <source>
        <dbReference type="PROSITE" id="PS50102"/>
    </source>
</evidence>